<sequence length="134" mass="14514">MSHAYLLGATGDGVELITLTGITATGFHGVYPDERRDGQPFVVDATLWIKRRSRDDDVTTTVHYGELAEAIAQEIGGEPVDLIETLAGRIADRCLAERIVMGAVVTVHKPKAPIGVPFDDVAVTVVRRHSLLRP</sequence>
<dbReference type="InterPro" id="IPR043133">
    <property type="entry name" value="GTP-CH-I_C/QueF"/>
</dbReference>
<proteinExistence type="inferred from homology"/>
<dbReference type="CDD" id="cd00534">
    <property type="entry name" value="DHNA_DHNTPE"/>
    <property type="match status" value="1"/>
</dbReference>
<comment type="pathway">
    <text evidence="2 6">Cofactor biosynthesis; tetrahydrofolate biosynthesis; 2-amino-4-hydroxy-6-hydroxymethyl-7,8-dihydropteridine diphosphate from 7,8-dihydroneopterin triphosphate: step 3/4.</text>
</comment>
<dbReference type="GO" id="GO:0046654">
    <property type="term" value="P:tetrahydrofolate biosynthetic process"/>
    <property type="evidence" value="ECO:0007669"/>
    <property type="project" value="UniProtKB-UniRule"/>
</dbReference>
<dbReference type="OrthoDB" id="3212934at2"/>
<dbReference type="NCBIfam" id="TIGR00526">
    <property type="entry name" value="folB_dom"/>
    <property type="match status" value="1"/>
</dbReference>
<dbReference type="Gene3D" id="3.30.1130.10">
    <property type="match status" value="1"/>
</dbReference>
<feature type="domain" description="Dihydroneopterin aldolase/epimerase" evidence="7">
    <location>
        <begin position="17"/>
        <end position="127"/>
    </location>
</feature>
<protein>
    <recommendedName>
        <fullName evidence="6">7,8-dihydroneopterin aldolase</fullName>
        <ecNumber evidence="6">4.1.2.25</ecNumber>
    </recommendedName>
</protein>
<name>A0A4Q9KP50_PROTD</name>
<keyword evidence="4 6" id="KW-0289">Folate biosynthesis</keyword>
<comment type="similarity">
    <text evidence="3 6">Belongs to the DHNA family.</text>
</comment>
<dbReference type="GO" id="GO:0046656">
    <property type="term" value="P:folic acid biosynthetic process"/>
    <property type="evidence" value="ECO:0007669"/>
    <property type="project" value="UniProtKB-UniRule"/>
</dbReference>
<evidence type="ECO:0000313" key="8">
    <source>
        <dbReference type="EMBL" id="TBT96362.1"/>
    </source>
</evidence>
<evidence type="ECO:0000256" key="2">
    <source>
        <dbReference type="ARBA" id="ARBA00005013"/>
    </source>
</evidence>
<dbReference type="UniPathway" id="UPA00077">
    <property type="reaction ID" value="UER00154"/>
</dbReference>
<comment type="function">
    <text evidence="6">Catalyzes the conversion of 7,8-dihydroneopterin to 6-hydroxymethyl-7,8-dihydropterin.</text>
</comment>
<dbReference type="EC" id="4.1.2.25" evidence="6"/>
<dbReference type="GO" id="GO:0005737">
    <property type="term" value="C:cytoplasm"/>
    <property type="evidence" value="ECO:0007669"/>
    <property type="project" value="TreeGrafter"/>
</dbReference>
<evidence type="ECO:0000256" key="5">
    <source>
        <dbReference type="ARBA" id="ARBA00023239"/>
    </source>
</evidence>
<dbReference type="Proteomes" id="UP000291933">
    <property type="component" value="Unassembled WGS sequence"/>
</dbReference>
<dbReference type="RefSeq" id="WP_131170774.1">
    <property type="nucleotide sequence ID" value="NZ_FXTL01000001.1"/>
</dbReference>
<dbReference type="GO" id="GO:0004150">
    <property type="term" value="F:dihydroneopterin aldolase activity"/>
    <property type="evidence" value="ECO:0007669"/>
    <property type="project" value="UniProtKB-UniRule"/>
</dbReference>
<dbReference type="SMART" id="SM00905">
    <property type="entry name" value="FolB"/>
    <property type="match status" value="1"/>
</dbReference>
<comment type="catalytic activity">
    <reaction evidence="1 6">
        <text>7,8-dihydroneopterin = 6-hydroxymethyl-7,8-dihydropterin + glycolaldehyde</text>
        <dbReference type="Rhea" id="RHEA:10540"/>
        <dbReference type="ChEBI" id="CHEBI:17001"/>
        <dbReference type="ChEBI" id="CHEBI:17071"/>
        <dbReference type="ChEBI" id="CHEBI:44841"/>
        <dbReference type="EC" id="4.1.2.25"/>
    </reaction>
</comment>
<evidence type="ECO:0000256" key="3">
    <source>
        <dbReference type="ARBA" id="ARBA00005708"/>
    </source>
</evidence>
<comment type="caution">
    <text evidence="8">The sequence shown here is derived from an EMBL/GenBank/DDBJ whole genome shotgun (WGS) entry which is preliminary data.</text>
</comment>
<organism evidence="8 9">
    <name type="scientific">Propioniciclava tarda</name>
    <dbReference type="NCBI Taxonomy" id="433330"/>
    <lineage>
        <taxon>Bacteria</taxon>
        <taxon>Bacillati</taxon>
        <taxon>Actinomycetota</taxon>
        <taxon>Actinomycetes</taxon>
        <taxon>Propionibacteriales</taxon>
        <taxon>Propionibacteriaceae</taxon>
        <taxon>Propioniciclava</taxon>
    </lineage>
</organism>
<gene>
    <name evidence="8" type="primary">folB</name>
    <name evidence="8" type="ORF">ET996_01505</name>
</gene>
<dbReference type="InterPro" id="IPR006156">
    <property type="entry name" value="Dihydroneopterin_aldolase"/>
</dbReference>
<dbReference type="NCBIfam" id="TIGR00525">
    <property type="entry name" value="folB"/>
    <property type="match status" value="1"/>
</dbReference>
<accession>A0A4Q9KP50</accession>
<dbReference type="AlphaFoldDB" id="A0A4Q9KP50"/>
<dbReference type="Pfam" id="PF02152">
    <property type="entry name" value="FolB"/>
    <property type="match status" value="1"/>
</dbReference>
<dbReference type="PANTHER" id="PTHR42844">
    <property type="entry name" value="DIHYDRONEOPTERIN ALDOLASE 1-RELATED"/>
    <property type="match status" value="1"/>
</dbReference>
<keyword evidence="5 6" id="KW-0456">Lyase</keyword>
<dbReference type="EMBL" id="SDMR01000001">
    <property type="protein sequence ID" value="TBT96362.1"/>
    <property type="molecule type" value="Genomic_DNA"/>
</dbReference>
<evidence type="ECO:0000259" key="7">
    <source>
        <dbReference type="SMART" id="SM00905"/>
    </source>
</evidence>
<evidence type="ECO:0000256" key="6">
    <source>
        <dbReference type="RuleBase" id="RU362079"/>
    </source>
</evidence>
<evidence type="ECO:0000313" key="9">
    <source>
        <dbReference type="Proteomes" id="UP000291933"/>
    </source>
</evidence>
<reference evidence="8 9" key="1">
    <citation type="submission" date="2019-01" db="EMBL/GenBank/DDBJ databases">
        <title>Lactibacter flavus gen. nov., sp. nov., a novel bacterium of the family Propionibacteriaceae isolated from raw milk and dairy products.</title>
        <authorList>
            <person name="Huptas C."/>
            <person name="Wenning M."/>
            <person name="Breitenwieser F."/>
            <person name="Doll E."/>
            <person name="Von Neubeck M."/>
            <person name="Busse H.-J."/>
            <person name="Scherer S."/>
        </authorList>
    </citation>
    <scope>NUCLEOTIDE SEQUENCE [LARGE SCALE GENOMIC DNA]</scope>
    <source>
        <strain evidence="8 9">DSM 22130</strain>
    </source>
</reference>
<dbReference type="SUPFAM" id="SSF55620">
    <property type="entry name" value="Tetrahydrobiopterin biosynthesis enzymes-like"/>
    <property type="match status" value="1"/>
</dbReference>
<evidence type="ECO:0000256" key="1">
    <source>
        <dbReference type="ARBA" id="ARBA00001353"/>
    </source>
</evidence>
<dbReference type="InterPro" id="IPR006157">
    <property type="entry name" value="FolB_dom"/>
</dbReference>
<dbReference type="PANTHER" id="PTHR42844:SF1">
    <property type="entry name" value="DIHYDRONEOPTERIN ALDOLASE 1-RELATED"/>
    <property type="match status" value="1"/>
</dbReference>
<evidence type="ECO:0000256" key="4">
    <source>
        <dbReference type="ARBA" id="ARBA00022909"/>
    </source>
</evidence>
<keyword evidence="9" id="KW-1185">Reference proteome</keyword>